<dbReference type="Pfam" id="PF21547">
    <property type="entry name" value="TTI1"/>
    <property type="match status" value="1"/>
</dbReference>
<proteinExistence type="predicted"/>
<evidence type="ECO:0008006" key="5">
    <source>
        <dbReference type="Google" id="ProtNLM"/>
    </source>
</evidence>
<keyword evidence="4" id="KW-1185">Reference proteome</keyword>
<evidence type="ECO:0000313" key="3">
    <source>
        <dbReference type="EMBL" id="KAL1491828.1"/>
    </source>
</evidence>
<dbReference type="InterPro" id="IPR052587">
    <property type="entry name" value="TELO2-interacting_protein_1"/>
</dbReference>
<feature type="domain" description="TTI1 N-terminal TPR" evidence="1">
    <location>
        <begin position="17"/>
        <end position="364"/>
    </location>
</feature>
<dbReference type="AlphaFoldDB" id="A0ABD1EAZ9"/>
<dbReference type="Proteomes" id="UP001566132">
    <property type="component" value="Unassembled WGS sequence"/>
</dbReference>
<protein>
    <recommendedName>
        <fullName evidence="5">TELO2-interacting protein 1 homolog</fullName>
    </recommendedName>
</protein>
<comment type="caution">
    <text evidence="3">The sequence shown here is derived from an EMBL/GenBank/DDBJ whole genome shotgun (WGS) entry which is preliminary data.</text>
</comment>
<dbReference type="InterPro" id="IPR011989">
    <property type="entry name" value="ARM-like"/>
</dbReference>
<dbReference type="EMBL" id="JBDJPC010000009">
    <property type="protein sequence ID" value="KAL1491828.1"/>
    <property type="molecule type" value="Genomic_DNA"/>
</dbReference>
<dbReference type="SUPFAM" id="SSF48371">
    <property type="entry name" value="ARM repeat"/>
    <property type="match status" value="2"/>
</dbReference>
<dbReference type="InterPro" id="IPR057567">
    <property type="entry name" value="TPR_TTI1_C"/>
</dbReference>
<dbReference type="InterPro" id="IPR016024">
    <property type="entry name" value="ARM-type_fold"/>
</dbReference>
<accession>A0ABD1EAZ9</accession>
<reference evidence="3 4" key="1">
    <citation type="submission" date="2024-05" db="EMBL/GenBank/DDBJ databases">
        <title>Genetic variation in Jamaican populations of the coffee berry borer (Hypothenemus hampei).</title>
        <authorList>
            <person name="Errbii M."/>
            <person name="Myrie A."/>
        </authorList>
    </citation>
    <scope>NUCLEOTIDE SEQUENCE [LARGE SCALE GENOMIC DNA]</scope>
    <source>
        <strain evidence="3">JA-Hopewell-2020-01-JO</strain>
        <tissue evidence="3">Whole body</tissue>
    </source>
</reference>
<dbReference type="Gene3D" id="1.25.10.10">
    <property type="entry name" value="Leucine-rich Repeat Variant"/>
    <property type="match status" value="1"/>
</dbReference>
<dbReference type="InterPro" id="IPR049362">
    <property type="entry name" value="TTI1_rpt"/>
</dbReference>
<feature type="domain" description="TTI1 C-terminal TPR" evidence="2">
    <location>
        <begin position="729"/>
        <end position="1008"/>
    </location>
</feature>
<organism evidence="3 4">
    <name type="scientific">Hypothenemus hampei</name>
    <name type="common">Coffee berry borer</name>
    <dbReference type="NCBI Taxonomy" id="57062"/>
    <lineage>
        <taxon>Eukaryota</taxon>
        <taxon>Metazoa</taxon>
        <taxon>Ecdysozoa</taxon>
        <taxon>Arthropoda</taxon>
        <taxon>Hexapoda</taxon>
        <taxon>Insecta</taxon>
        <taxon>Pterygota</taxon>
        <taxon>Neoptera</taxon>
        <taxon>Endopterygota</taxon>
        <taxon>Coleoptera</taxon>
        <taxon>Polyphaga</taxon>
        <taxon>Cucujiformia</taxon>
        <taxon>Curculionidae</taxon>
        <taxon>Scolytinae</taxon>
        <taxon>Hypothenemus</taxon>
    </lineage>
</organism>
<dbReference type="Pfam" id="PF24176">
    <property type="entry name" value="TPR_TTI1_2nd"/>
    <property type="match status" value="1"/>
</dbReference>
<evidence type="ECO:0000259" key="2">
    <source>
        <dbReference type="Pfam" id="PF24181"/>
    </source>
</evidence>
<dbReference type="PANTHER" id="PTHR18460:SF3">
    <property type="entry name" value="TELO2-INTERACTING PROTEIN 1 HOMOLOG"/>
    <property type="match status" value="1"/>
</dbReference>
<dbReference type="PANTHER" id="PTHR18460">
    <property type="entry name" value="TEL2 INTERACTING PROTEIN 1 TTI1 FAMILY MEMBER"/>
    <property type="match status" value="1"/>
</dbReference>
<sequence length="1042" mass="121335">MDYRPFRRLSVLSALAKDIVKNPNDMDLLKQLKEHIQASSKQYMEATEKICMPCCFSYIKGLSAGTLKLSSEGKLLLMETLNDLFWKISISNEVVFFNFYTYILVELYDYDTHEVKKVSEEYKNSSLKSMIALMSNIPFELIEEIYSKRNIPKFSQIIYVCTQCIRNETARNLRLTSVNCILAVARVLDDKDLDDKVLRYTCSEMFMFFLPGLSGALTDLALEDVKVGHIIVMNAVRAYGKLVTLVMTDYNGADGRINLSDFNLLMLDLLKEPKKYMFNKKLKGKEEIEEYLSETSKNIKWYRKTDEMLNITMKKLAKLTYHSHDKVRLELAYAASDLIKNCSNTMPDSSSTLVEHLIVLSHDESREIAEISEKSIEQLSKNLSEDHLKVLFESLEDGFYNAIMSLPWKFNSIDNGEKITILNLLIGYLKLFGKYNMHHVMLKTHIIHNLVKELLRITELEKNTISLLEVYTLKELSSDCTFKRPWLNFHFFQEEIVKVKIEILCAELSKYNCFNEICRELLNTYLMEKSMKKEAAYLINSLISGLEGEEQQHYMTTLNEILKVYVDDPSNDDLHVALKLQQKRPEQLKDQIIVVCLITEGIGVISRVLKRKFQPFLLKTLYLVLEKAGSDHPLIRTAGLLTLQNLTRSNGYNEITDLINSNFDYFSFHVQRKLGNALGSKDTVLNVLSVVLQYCNVDVLMPMKNIIEEVLLISCDKYKQKYATDYLKVFKMFILSLRRWFNIEVCHREKIKSRKEKQLEEEPFKISEINTETNDDLDDERGKTAEEMYKEDLEKKKRQVQEEEEVSNFNNFDQEYQKPPPPMHVHLTSLILQRSLHFLPSKEQSRKVLVLEILNNGLEILREHEDELLPVVHQIWSPFVERFSHDSNFLVMRLSTQLLATLTRLSKDFIRSRVVKELLPKLRTLLEQSSRNSYLKDKGAAYRYSQEYKLQKELLLNIGPILYDLDVDRMVVIEVIGSVSSYLSDKQPMELQNAVVDFIKMMSTFDSEDVKAALNNIKVIEEYTKNLERIKKYLENHETIIA</sequence>
<dbReference type="Pfam" id="PF24173">
    <property type="entry name" value="TPR_TTI1_N"/>
    <property type="match status" value="1"/>
</dbReference>
<evidence type="ECO:0000313" key="4">
    <source>
        <dbReference type="Proteomes" id="UP001566132"/>
    </source>
</evidence>
<dbReference type="InterPro" id="IPR057566">
    <property type="entry name" value="TPR_TTI1_N"/>
</dbReference>
<name>A0ABD1EAZ9_HYPHA</name>
<dbReference type="Pfam" id="PF24181">
    <property type="entry name" value="TPR_TTI1_C"/>
    <property type="match status" value="1"/>
</dbReference>
<evidence type="ECO:0000259" key="1">
    <source>
        <dbReference type="Pfam" id="PF24173"/>
    </source>
</evidence>
<gene>
    <name evidence="3" type="ORF">ABEB36_012364</name>
</gene>